<dbReference type="AlphaFoldDB" id="A0A914KWT8"/>
<keyword evidence="2" id="KW-1133">Transmembrane helix</keyword>
<name>A0A914KWT8_MELIC</name>
<keyword evidence="2" id="KW-0472">Membrane</keyword>
<organism evidence="3 4">
    <name type="scientific">Meloidogyne incognita</name>
    <name type="common">Southern root-knot nematode worm</name>
    <name type="synonym">Oxyuris incognita</name>
    <dbReference type="NCBI Taxonomy" id="6306"/>
    <lineage>
        <taxon>Eukaryota</taxon>
        <taxon>Metazoa</taxon>
        <taxon>Ecdysozoa</taxon>
        <taxon>Nematoda</taxon>
        <taxon>Chromadorea</taxon>
        <taxon>Rhabditida</taxon>
        <taxon>Tylenchina</taxon>
        <taxon>Tylenchomorpha</taxon>
        <taxon>Tylenchoidea</taxon>
        <taxon>Meloidogynidae</taxon>
        <taxon>Meloidogyninae</taxon>
        <taxon>Meloidogyne</taxon>
        <taxon>Meloidogyne incognita group</taxon>
    </lineage>
</organism>
<keyword evidence="1" id="KW-0175">Coiled coil</keyword>
<keyword evidence="2" id="KW-0812">Transmembrane</keyword>
<feature type="transmembrane region" description="Helical" evidence="2">
    <location>
        <begin position="63"/>
        <end position="88"/>
    </location>
</feature>
<evidence type="ECO:0000313" key="4">
    <source>
        <dbReference type="WBParaSite" id="Minc3s00145g05982"/>
    </source>
</evidence>
<reference evidence="4" key="1">
    <citation type="submission" date="2022-11" db="UniProtKB">
        <authorList>
            <consortium name="WormBaseParasite"/>
        </authorList>
    </citation>
    <scope>IDENTIFICATION</scope>
</reference>
<feature type="transmembrane region" description="Helical" evidence="2">
    <location>
        <begin position="39"/>
        <end position="57"/>
    </location>
</feature>
<dbReference type="WBParaSite" id="Minc3s00145g05982">
    <property type="protein sequence ID" value="Minc3s00145g05982"/>
    <property type="gene ID" value="Minc3s00145g05982"/>
</dbReference>
<proteinExistence type="predicted"/>
<sequence>MSASFLVVGGGGNSFATTSHQNNGLTVCTSFLNCNSQTWIVILPICLAITFFCWLFFQKGYLAVTLVFSQLLVIIILGILTYLILIFIKKCWRRLELILFSNSKSKMANLDESIKNQENNLNQAPSEI</sequence>
<dbReference type="Proteomes" id="UP000887563">
    <property type="component" value="Unplaced"/>
</dbReference>
<accession>A0A914KWT8</accession>
<feature type="coiled-coil region" evidence="1">
    <location>
        <begin position="100"/>
        <end position="127"/>
    </location>
</feature>
<keyword evidence="3" id="KW-1185">Reference proteome</keyword>
<evidence type="ECO:0000256" key="1">
    <source>
        <dbReference type="SAM" id="Coils"/>
    </source>
</evidence>
<evidence type="ECO:0000256" key="2">
    <source>
        <dbReference type="SAM" id="Phobius"/>
    </source>
</evidence>
<evidence type="ECO:0000313" key="3">
    <source>
        <dbReference type="Proteomes" id="UP000887563"/>
    </source>
</evidence>
<protein>
    <submittedName>
        <fullName evidence="4">Candidate secreted effector</fullName>
    </submittedName>
</protein>